<name>A0ABT3ZUG2_9BACT</name>
<evidence type="ECO:0000313" key="2">
    <source>
        <dbReference type="Proteomes" id="UP001207654"/>
    </source>
</evidence>
<evidence type="ECO:0000313" key="1">
    <source>
        <dbReference type="EMBL" id="MCY1073032.1"/>
    </source>
</evidence>
<comment type="caution">
    <text evidence="1">The sequence shown here is derived from an EMBL/GenBank/DDBJ whole genome shotgun (WGS) entry which is preliminary data.</text>
</comment>
<keyword evidence="2" id="KW-1185">Reference proteome</keyword>
<dbReference type="EMBL" id="JAPNKA010000001">
    <property type="protein sequence ID" value="MCY1073032.1"/>
    <property type="molecule type" value="Genomic_DNA"/>
</dbReference>
<reference evidence="1 2" key="1">
    <citation type="submission" date="2022-11" db="EMBL/GenBank/DDBJ databases">
        <title>Minimal conservation of predation-associated metabolite biosynthetic gene clusters underscores biosynthetic potential of Myxococcota including descriptions for ten novel species: Archangium lansinium sp. nov., Myxococcus landrumus sp. nov., Nannocystis bai.</title>
        <authorList>
            <person name="Ahearne A."/>
            <person name="Stevens C."/>
            <person name="Phillips K."/>
        </authorList>
    </citation>
    <scope>NUCLEOTIDE SEQUENCE [LARGE SCALE GENOMIC DNA]</scope>
    <source>
        <strain evidence="1 2">MIWBW</strain>
    </source>
</reference>
<organism evidence="1 2">
    <name type="scientific">Archangium lansingense</name>
    <dbReference type="NCBI Taxonomy" id="2995310"/>
    <lineage>
        <taxon>Bacteria</taxon>
        <taxon>Pseudomonadati</taxon>
        <taxon>Myxococcota</taxon>
        <taxon>Myxococcia</taxon>
        <taxon>Myxococcales</taxon>
        <taxon>Cystobacterineae</taxon>
        <taxon>Archangiaceae</taxon>
        <taxon>Archangium</taxon>
    </lineage>
</organism>
<gene>
    <name evidence="1" type="ORF">OV287_00920</name>
</gene>
<evidence type="ECO:0008006" key="3">
    <source>
        <dbReference type="Google" id="ProtNLM"/>
    </source>
</evidence>
<dbReference type="RefSeq" id="WP_267532050.1">
    <property type="nucleotide sequence ID" value="NZ_JAPNKA010000001.1"/>
</dbReference>
<dbReference type="Proteomes" id="UP001207654">
    <property type="component" value="Unassembled WGS sequence"/>
</dbReference>
<dbReference type="PROSITE" id="PS51257">
    <property type="entry name" value="PROKAR_LIPOPROTEIN"/>
    <property type="match status" value="1"/>
</dbReference>
<accession>A0ABT3ZUG2</accession>
<sequence>MFKLKHLFVALPLTATLVGCGPEDLQDEQSGQGLEPQSELGTIAEELDYSHGDNWTAPAPASPLGSTTGRVCFLTRIQGRFDSASDSVHVFTSGGSWYVGGSGGTSARAGCAKLPAGETFGGERSWSAGQRLPTELGTTTGRVCFLSRVGGAFNSAADWVRVYQSGGTWYLFGDSQSGTGHARARCVSVPASGGDRGWNQTQSYPTHLGTRSGRSCALSYMTGQFDSMSESISIVSDTGSWYLRGTSAHWGVGGRAQCF</sequence>
<protein>
    <recommendedName>
        <fullName evidence="3">Lipoprotein</fullName>
    </recommendedName>
</protein>
<proteinExistence type="predicted"/>